<dbReference type="RefSeq" id="WP_153585930.1">
    <property type="nucleotide sequence ID" value="NZ_WJBU01000014.1"/>
</dbReference>
<proteinExistence type="inferred from homology"/>
<gene>
    <name evidence="5" type="ORF">GHT07_15115</name>
</gene>
<keyword evidence="2" id="KW-0328">Glycosyltransferase</keyword>
<reference evidence="5 6" key="1">
    <citation type="submission" date="2019-11" db="EMBL/GenBank/DDBJ databases">
        <title>Caenimonas koreensis gen. nov., sp. nov., isolated from activated sludge.</title>
        <authorList>
            <person name="Seung H.R."/>
        </authorList>
    </citation>
    <scope>NUCLEOTIDE SEQUENCE [LARGE SCALE GENOMIC DNA]</scope>
    <source>
        <strain evidence="5 6">EMB320</strain>
    </source>
</reference>
<accession>A0A844BAZ0</accession>
<evidence type="ECO:0000256" key="2">
    <source>
        <dbReference type="ARBA" id="ARBA00022676"/>
    </source>
</evidence>
<evidence type="ECO:0000259" key="4">
    <source>
        <dbReference type="Pfam" id="PF00535"/>
    </source>
</evidence>
<keyword evidence="3 5" id="KW-0808">Transferase</keyword>
<dbReference type="InterPro" id="IPR029044">
    <property type="entry name" value="Nucleotide-diphossugar_trans"/>
</dbReference>
<evidence type="ECO:0000313" key="5">
    <source>
        <dbReference type="EMBL" id="MRD48617.1"/>
    </source>
</evidence>
<protein>
    <submittedName>
        <fullName evidence="5">Glycosyltransferase</fullName>
    </submittedName>
</protein>
<evidence type="ECO:0000256" key="3">
    <source>
        <dbReference type="ARBA" id="ARBA00022679"/>
    </source>
</evidence>
<dbReference type="GO" id="GO:0016757">
    <property type="term" value="F:glycosyltransferase activity"/>
    <property type="evidence" value="ECO:0007669"/>
    <property type="project" value="UniProtKB-KW"/>
</dbReference>
<dbReference type="SUPFAM" id="SSF53448">
    <property type="entry name" value="Nucleotide-diphospho-sugar transferases"/>
    <property type="match status" value="1"/>
</dbReference>
<dbReference type="AlphaFoldDB" id="A0A844BAZ0"/>
<comment type="caution">
    <text evidence="5">The sequence shown here is derived from an EMBL/GenBank/DDBJ whole genome shotgun (WGS) entry which is preliminary data.</text>
</comment>
<evidence type="ECO:0000256" key="1">
    <source>
        <dbReference type="ARBA" id="ARBA00006739"/>
    </source>
</evidence>
<dbReference type="EMBL" id="WJBU01000014">
    <property type="protein sequence ID" value="MRD48617.1"/>
    <property type="molecule type" value="Genomic_DNA"/>
</dbReference>
<dbReference type="OrthoDB" id="9771846at2"/>
<dbReference type="Gene3D" id="3.90.550.10">
    <property type="entry name" value="Spore Coat Polysaccharide Biosynthesis Protein SpsA, Chain A"/>
    <property type="match status" value="1"/>
</dbReference>
<sequence length="304" mass="33784">MTVDPAAAQRVLVTVVVYQPGAELLEHLRVLRAQCADVLVIDNASATAADIAAAVQASGCRLLHNEVNLGISGALAQAARIAKAEGFHWLLTFDQDSLCPPGAIDALLTLAREHPESERIGLVALGSRDRVTGREYHHRLDILRETAQWRELRSVITSGSMVRIEALQDSPFDERLFIDAVDHALCLTLRRHGWLVIESASHELQHSIGHATMHKLFGRTVVCTHHSPSRIYYRNRNHLEVCVRNLLFDPVWALKGMAQVLSNDMTVLILEEDKVAKLRAMLGGLRDFLFRRFGPLPPSGLGRR</sequence>
<dbReference type="PANTHER" id="PTHR43179:SF12">
    <property type="entry name" value="GALACTOFURANOSYLTRANSFERASE GLFT2"/>
    <property type="match status" value="1"/>
</dbReference>
<feature type="domain" description="Glycosyltransferase 2-like" evidence="4">
    <location>
        <begin position="15"/>
        <end position="137"/>
    </location>
</feature>
<keyword evidence="6" id="KW-1185">Reference proteome</keyword>
<organism evidence="5 6">
    <name type="scientific">Caenimonas koreensis DSM 17982</name>
    <dbReference type="NCBI Taxonomy" id="1121255"/>
    <lineage>
        <taxon>Bacteria</taxon>
        <taxon>Pseudomonadati</taxon>
        <taxon>Pseudomonadota</taxon>
        <taxon>Betaproteobacteria</taxon>
        <taxon>Burkholderiales</taxon>
        <taxon>Comamonadaceae</taxon>
        <taxon>Caenimonas</taxon>
    </lineage>
</organism>
<name>A0A844BAZ0_9BURK</name>
<dbReference type="Pfam" id="PF00535">
    <property type="entry name" value="Glycos_transf_2"/>
    <property type="match status" value="1"/>
</dbReference>
<dbReference type="Proteomes" id="UP000487350">
    <property type="component" value="Unassembled WGS sequence"/>
</dbReference>
<dbReference type="PANTHER" id="PTHR43179">
    <property type="entry name" value="RHAMNOSYLTRANSFERASE WBBL"/>
    <property type="match status" value="1"/>
</dbReference>
<evidence type="ECO:0000313" key="6">
    <source>
        <dbReference type="Proteomes" id="UP000487350"/>
    </source>
</evidence>
<comment type="similarity">
    <text evidence="1">Belongs to the glycosyltransferase 2 family.</text>
</comment>
<dbReference type="InterPro" id="IPR001173">
    <property type="entry name" value="Glyco_trans_2-like"/>
</dbReference>